<feature type="region of interest" description="Disordered" evidence="1">
    <location>
        <begin position="1"/>
        <end position="76"/>
    </location>
</feature>
<dbReference type="EMBL" id="BOMI01000115">
    <property type="protein sequence ID" value="GID77206.1"/>
    <property type="molecule type" value="Genomic_DNA"/>
</dbReference>
<proteinExistence type="predicted"/>
<comment type="caution">
    <text evidence="2">The sequence shown here is derived from an EMBL/GenBank/DDBJ whole genome shotgun (WGS) entry which is preliminary data.</text>
</comment>
<gene>
    <name evidence="2" type="ORF">Ade02nite_58470</name>
</gene>
<evidence type="ECO:0000313" key="2">
    <source>
        <dbReference type="EMBL" id="GID77206.1"/>
    </source>
</evidence>
<feature type="compositionally biased region" description="Polar residues" evidence="1">
    <location>
        <begin position="1"/>
        <end position="10"/>
    </location>
</feature>
<evidence type="ECO:0000256" key="1">
    <source>
        <dbReference type="SAM" id="MobiDB-lite"/>
    </source>
</evidence>
<accession>A0ABQ3YB69</accession>
<evidence type="ECO:0000313" key="3">
    <source>
        <dbReference type="Proteomes" id="UP000609879"/>
    </source>
</evidence>
<protein>
    <submittedName>
        <fullName evidence="2">Uncharacterized protein</fullName>
    </submittedName>
</protein>
<organism evidence="2 3">
    <name type="scientific">Paractinoplanes deccanensis</name>
    <dbReference type="NCBI Taxonomy" id="113561"/>
    <lineage>
        <taxon>Bacteria</taxon>
        <taxon>Bacillati</taxon>
        <taxon>Actinomycetota</taxon>
        <taxon>Actinomycetes</taxon>
        <taxon>Micromonosporales</taxon>
        <taxon>Micromonosporaceae</taxon>
        <taxon>Paractinoplanes</taxon>
    </lineage>
</organism>
<sequence length="76" mass="8328">MPFGLGNSQVPHIGGTSSGNSFLSASAARRKSREGAFIMPINNILPKKKDELPRPPAQPKKKAKKAKKFDPRADWK</sequence>
<keyword evidence="3" id="KW-1185">Reference proteome</keyword>
<dbReference type="Proteomes" id="UP000609879">
    <property type="component" value="Unassembled WGS sequence"/>
</dbReference>
<name>A0ABQ3YB69_9ACTN</name>
<reference evidence="2 3" key="1">
    <citation type="submission" date="2021-01" db="EMBL/GenBank/DDBJ databases">
        <title>Whole genome shotgun sequence of Actinoplanes deccanensis NBRC 13994.</title>
        <authorList>
            <person name="Komaki H."/>
            <person name="Tamura T."/>
        </authorList>
    </citation>
    <scope>NUCLEOTIDE SEQUENCE [LARGE SCALE GENOMIC DNA]</scope>
    <source>
        <strain evidence="2 3">NBRC 13994</strain>
    </source>
</reference>